<dbReference type="RefSeq" id="WP_201640659.1">
    <property type="nucleotide sequence ID" value="NZ_CAJHCP010000001.1"/>
</dbReference>
<gene>
    <name evidence="1" type="ORF">LMG28140_00435</name>
</gene>
<evidence type="ECO:0000313" key="2">
    <source>
        <dbReference type="Proteomes" id="UP000598032"/>
    </source>
</evidence>
<organism evidence="1 2">
    <name type="scientific">Paraburkholderia metrosideri</name>
    <dbReference type="NCBI Taxonomy" id="580937"/>
    <lineage>
        <taxon>Bacteria</taxon>
        <taxon>Pseudomonadati</taxon>
        <taxon>Pseudomonadota</taxon>
        <taxon>Betaproteobacteria</taxon>
        <taxon>Burkholderiales</taxon>
        <taxon>Burkholderiaceae</taxon>
        <taxon>Paraburkholderia</taxon>
    </lineage>
</organism>
<dbReference type="EMBL" id="CAJHCP010000001">
    <property type="protein sequence ID" value="CAD6511159.1"/>
    <property type="molecule type" value="Genomic_DNA"/>
</dbReference>
<comment type="caution">
    <text evidence="1">The sequence shown here is derived from an EMBL/GenBank/DDBJ whole genome shotgun (WGS) entry which is preliminary data.</text>
</comment>
<reference evidence="1 2" key="1">
    <citation type="submission" date="2020-10" db="EMBL/GenBank/DDBJ databases">
        <authorList>
            <person name="Peeters C."/>
        </authorList>
    </citation>
    <scope>NUCLEOTIDE SEQUENCE [LARGE SCALE GENOMIC DNA]</scope>
    <source>
        <strain evidence="1 2">LMG 28140</strain>
    </source>
</reference>
<keyword evidence="2" id="KW-1185">Reference proteome</keyword>
<proteinExistence type="predicted"/>
<evidence type="ECO:0000313" key="1">
    <source>
        <dbReference type="EMBL" id="CAD6511159.1"/>
    </source>
</evidence>
<sequence length="130" mass="13783">MPVRQSQSCDGLPFDAVPTAPSCIAAGQISVRDLQAGTSIVATEGTLQLSFRDHSLAWLGNAVPLRSITLHEGEQFVTPQRGVVSISAASPGSVAFVVQTSRAENVARRVVNQAVHRLAALVNAKRRRIA</sequence>
<dbReference type="Proteomes" id="UP000598032">
    <property type="component" value="Unassembled WGS sequence"/>
</dbReference>
<protein>
    <recommendedName>
        <fullName evidence="3">DUF2917 domain-containing protein</fullName>
    </recommendedName>
</protein>
<accession>A0ABM8NA79</accession>
<evidence type="ECO:0008006" key="3">
    <source>
        <dbReference type="Google" id="ProtNLM"/>
    </source>
</evidence>
<name>A0ABM8NA79_9BURK</name>